<evidence type="ECO:0000313" key="2">
    <source>
        <dbReference type="Proteomes" id="UP000572540"/>
    </source>
</evidence>
<evidence type="ECO:0008006" key="3">
    <source>
        <dbReference type="Google" id="ProtNLM"/>
    </source>
</evidence>
<dbReference type="Proteomes" id="UP000572540">
    <property type="component" value="Unassembled WGS sequence"/>
</dbReference>
<dbReference type="Gene3D" id="2.60.120.260">
    <property type="entry name" value="Galactose-binding domain-like"/>
    <property type="match status" value="1"/>
</dbReference>
<dbReference type="AlphaFoldDB" id="A0A7Y9W2Y4"/>
<organism evidence="1 2">
    <name type="scientific">Paraburkholderia bryophila</name>
    <dbReference type="NCBI Taxonomy" id="420952"/>
    <lineage>
        <taxon>Bacteria</taxon>
        <taxon>Pseudomonadati</taxon>
        <taxon>Pseudomonadota</taxon>
        <taxon>Betaproteobacteria</taxon>
        <taxon>Burkholderiales</taxon>
        <taxon>Burkholderiaceae</taxon>
        <taxon>Paraburkholderia</taxon>
    </lineage>
</organism>
<dbReference type="SUPFAM" id="SSF49785">
    <property type="entry name" value="Galactose-binding domain-like"/>
    <property type="match status" value="1"/>
</dbReference>
<evidence type="ECO:0000313" key="1">
    <source>
        <dbReference type="EMBL" id="NYH13274.1"/>
    </source>
</evidence>
<sequence length="205" mass="22610">MTDLFGRTCAEHFYDGIHLAGSFLATAADKLRAASSLGRRALADTALTSVVTVGSECRLRNIATGLPYHVSSIYGFQPQPFLAEPSGSLSFHDEAPAIEFDLQSAYWIEGIVVHNSVAGPDRARSLAVSLSNDRVDYQPVFAPDQAAWPVFGAWQDALTIEIDATAPQRFVKLHLREKTYFHLDCVQVYVRSFLSDTDSRGDTRR</sequence>
<dbReference type="InterPro" id="IPR008979">
    <property type="entry name" value="Galactose-bd-like_sf"/>
</dbReference>
<protein>
    <recommendedName>
        <fullName evidence="3">F5/8 type C domain-containing protein</fullName>
    </recommendedName>
</protein>
<dbReference type="EMBL" id="JACCAU010000001">
    <property type="protein sequence ID" value="NYH13274.1"/>
    <property type="molecule type" value="Genomic_DNA"/>
</dbReference>
<reference evidence="1 2" key="1">
    <citation type="submission" date="2020-07" db="EMBL/GenBank/DDBJ databases">
        <title>Exploring microbial biodiversity for novel pathways involved in the catabolism of aromatic compounds derived from lignin.</title>
        <authorList>
            <person name="Elkins J."/>
        </authorList>
    </citation>
    <scope>NUCLEOTIDE SEQUENCE [LARGE SCALE GENOMIC DNA]</scope>
    <source>
        <strain evidence="1 2">H2C3B</strain>
    </source>
</reference>
<accession>A0A7Y9W2Y4</accession>
<comment type="caution">
    <text evidence="1">The sequence shown here is derived from an EMBL/GenBank/DDBJ whole genome shotgun (WGS) entry which is preliminary data.</text>
</comment>
<dbReference type="RefSeq" id="WP_179703537.1">
    <property type="nucleotide sequence ID" value="NZ_JACCAU010000001.1"/>
</dbReference>
<gene>
    <name evidence="1" type="ORF">GGD41_000502</name>
</gene>
<name>A0A7Y9W2Y4_9BURK</name>
<proteinExistence type="predicted"/>